<reference evidence="3" key="1">
    <citation type="submission" date="2013-09" db="EMBL/GenBank/DDBJ databases">
        <title>Corchorus olitorius genome sequencing.</title>
        <authorList>
            <person name="Alam M."/>
            <person name="Haque M.S."/>
            <person name="Islam M.S."/>
            <person name="Emdad E.M."/>
            <person name="Islam M.M."/>
            <person name="Ahmed B."/>
            <person name="Halim A."/>
            <person name="Hossen Q.M.M."/>
            <person name="Hossain M.Z."/>
            <person name="Ahmed R."/>
            <person name="Khan M.M."/>
            <person name="Islam R."/>
            <person name="Rashid M.M."/>
            <person name="Khan S.A."/>
            <person name="Rahman M.S."/>
            <person name="Alam M."/>
            <person name="Yahiya A.S."/>
            <person name="Khan M.S."/>
            <person name="Azam M.S."/>
            <person name="Haque T."/>
            <person name="Lashkar M.Z.H."/>
            <person name="Akhand A.I."/>
            <person name="Morshed G."/>
            <person name="Roy S."/>
            <person name="Uddin K.S."/>
            <person name="Rabeya T."/>
            <person name="Hossain A.S."/>
            <person name="Chowdhury A."/>
            <person name="Snigdha A.R."/>
            <person name="Mortoza M.S."/>
            <person name="Matin S.A."/>
            <person name="Hoque S.M.E."/>
            <person name="Islam M.K."/>
            <person name="Roy D.K."/>
            <person name="Haider R."/>
            <person name="Moosa M.M."/>
            <person name="Elias S.M."/>
            <person name="Hasan A.M."/>
            <person name="Jahan S."/>
            <person name="Shafiuddin M."/>
            <person name="Mahmood N."/>
            <person name="Shommy N.S."/>
        </authorList>
    </citation>
    <scope>NUCLEOTIDE SEQUENCE [LARGE SCALE GENOMIC DNA]</scope>
    <source>
        <strain evidence="3">cv. O-4</strain>
    </source>
</reference>
<dbReference type="AlphaFoldDB" id="A0A1R3KVT8"/>
<keyword evidence="3" id="KW-1185">Reference proteome</keyword>
<evidence type="ECO:0000256" key="1">
    <source>
        <dbReference type="SAM" id="MobiDB-lite"/>
    </source>
</evidence>
<feature type="compositionally biased region" description="Basic residues" evidence="1">
    <location>
        <begin position="34"/>
        <end position="44"/>
    </location>
</feature>
<proteinExistence type="predicted"/>
<accession>A0A1R3KVT8</accession>
<sequence length="54" mass="6076">MEGSKKVGRGRATRKTKANAPLEAPTKTVEKPTKTVKRKRLSKPKKNEDEELEV</sequence>
<name>A0A1R3KVT8_9ROSI</name>
<dbReference type="Proteomes" id="UP000187203">
    <property type="component" value="Unassembled WGS sequence"/>
</dbReference>
<comment type="caution">
    <text evidence="2">The sequence shown here is derived from an EMBL/GenBank/DDBJ whole genome shotgun (WGS) entry which is preliminary data.</text>
</comment>
<dbReference type="EMBL" id="AWUE01010865">
    <property type="protein sequence ID" value="OMP11213.1"/>
    <property type="molecule type" value="Genomic_DNA"/>
</dbReference>
<evidence type="ECO:0000313" key="3">
    <source>
        <dbReference type="Proteomes" id="UP000187203"/>
    </source>
</evidence>
<feature type="region of interest" description="Disordered" evidence="1">
    <location>
        <begin position="1"/>
        <end position="54"/>
    </location>
</feature>
<gene>
    <name evidence="2" type="ORF">COLO4_03957</name>
</gene>
<evidence type="ECO:0000313" key="2">
    <source>
        <dbReference type="EMBL" id="OMP11213.1"/>
    </source>
</evidence>
<feature type="compositionally biased region" description="Basic residues" evidence="1">
    <location>
        <begin position="1"/>
        <end position="17"/>
    </location>
</feature>
<protein>
    <submittedName>
        <fullName evidence="2">Uncharacterized protein</fullName>
    </submittedName>
</protein>
<organism evidence="2 3">
    <name type="scientific">Corchorus olitorius</name>
    <dbReference type="NCBI Taxonomy" id="93759"/>
    <lineage>
        <taxon>Eukaryota</taxon>
        <taxon>Viridiplantae</taxon>
        <taxon>Streptophyta</taxon>
        <taxon>Embryophyta</taxon>
        <taxon>Tracheophyta</taxon>
        <taxon>Spermatophyta</taxon>
        <taxon>Magnoliopsida</taxon>
        <taxon>eudicotyledons</taxon>
        <taxon>Gunneridae</taxon>
        <taxon>Pentapetalae</taxon>
        <taxon>rosids</taxon>
        <taxon>malvids</taxon>
        <taxon>Malvales</taxon>
        <taxon>Malvaceae</taxon>
        <taxon>Grewioideae</taxon>
        <taxon>Apeibeae</taxon>
        <taxon>Corchorus</taxon>
    </lineage>
</organism>